<evidence type="ECO:0000256" key="2">
    <source>
        <dbReference type="ARBA" id="ARBA00023015"/>
    </source>
</evidence>
<organism evidence="8 9">
    <name type="scientific">Vitrella brassicaformis (strain CCMP3155)</name>
    <dbReference type="NCBI Taxonomy" id="1169540"/>
    <lineage>
        <taxon>Eukaryota</taxon>
        <taxon>Sar</taxon>
        <taxon>Alveolata</taxon>
        <taxon>Colpodellida</taxon>
        <taxon>Vitrellaceae</taxon>
        <taxon>Vitrella</taxon>
    </lineage>
</organism>
<dbReference type="Pfam" id="PF00847">
    <property type="entry name" value="AP2"/>
    <property type="match status" value="1"/>
</dbReference>
<keyword evidence="4" id="KW-0804">Transcription</keyword>
<dbReference type="Gene3D" id="1.20.5.2050">
    <property type="match status" value="2"/>
</dbReference>
<keyword evidence="2" id="KW-0805">Transcription regulation</keyword>
<sequence>MSSGVDKVRVGESPGKIVTLSPCSPALVEAIASPQTRGDEPATPVVHHVSAAATGSRPARIGILSRENLEKLKRISQQMAGGRSNKMVKDRGDGHDSDGQSSSDSDDDDDDDSDKKSDKSGKSGAGSDLSSEEEYFDPDGSDSEDSCASDKTDATWVEAEVQGNRKRRRRRTKPSTRRTKRRRHTSPPVDMPPLPKVKGVCYYPSTGCFVGFWTSPDTHKGVQRAFSVAKHGYEGAYEKALSVRKAAEASGKAALKAPGERSSGVKGVAWYARHKAWAATWSEDAQPRRQLFRVSAFASESDAMAAAVACRVAMIERKERKMAERGDAEEGGSD</sequence>
<dbReference type="VEuPathDB" id="CryptoDB:Vbra_20526"/>
<dbReference type="GO" id="GO:0005634">
    <property type="term" value="C:nucleus"/>
    <property type="evidence" value="ECO:0007669"/>
    <property type="project" value="UniProtKB-SubCell"/>
</dbReference>
<dbReference type="GO" id="GO:0003677">
    <property type="term" value="F:DNA binding"/>
    <property type="evidence" value="ECO:0007669"/>
    <property type="project" value="UniProtKB-KW"/>
</dbReference>
<proteinExistence type="predicted"/>
<dbReference type="AlphaFoldDB" id="A0A0G4ENS0"/>
<feature type="compositionally biased region" description="Acidic residues" evidence="6">
    <location>
        <begin position="130"/>
        <end position="147"/>
    </location>
</feature>
<accession>A0A0G4ENS0</accession>
<feature type="region of interest" description="Disordered" evidence="6">
    <location>
        <begin position="32"/>
        <end position="58"/>
    </location>
</feature>
<evidence type="ECO:0000313" key="8">
    <source>
        <dbReference type="EMBL" id="CEL98508.1"/>
    </source>
</evidence>
<evidence type="ECO:0000256" key="3">
    <source>
        <dbReference type="ARBA" id="ARBA00023125"/>
    </source>
</evidence>
<keyword evidence="5" id="KW-0539">Nucleus</keyword>
<evidence type="ECO:0000256" key="1">
    <source>
        <dbReference type="ARBA" id="ARBA00004123"/>
    </source>
</evidence>
<reference evidence="8 9" key="1">
    <citation type="submission" date="2014-11" db="EMBL/GenBank/DDBJ databases">
        <authorList>
            <person name="Zhu J."/>
            <person name="Qi W."/>
            <person name="Song R."/>
        </authorList>
    </citation>
    <scope>NUCLEOTIDE SEQUENCE [LARGE SCALE GENOMIC DNA]</scope>
</reference>
<evidence type="ECO:0000256" key="6">
    <source>
        <dbReference type="SAM" id="MobiDB-lite"/>
    </source>
</evidence>
<evidence type="ECO:0000256" key="4">
    <source>
        <dbReference type="ARBA" id="ARBA00023163"/>
    </source>
</evidence>
<keyword evidence="9" id="KW-1185">Reference proteome</keyword>
<dbReference type="InParanoid" id="A0A0G4ENS0"/>
<dbReference type="InterPro" id="IPR001471">
    <property type="entry name" value="AP2/ERF_dom"/>
</dbReference>
<evidence type="ECO:0000256" key="5">
    <source>
        <dbReference type="ARBA" id="ARBA00023242"/>
    </source>
</evidence>
<gene>
    <name evidence="8" type="ORF">Vbra_20526</name>
</gene>
<evidence type="ECO:0000259" key="7">
    <source>
        <dbReference type="Pfam" id="PF00847"/>
    </source>
</evidence>
<name>A0A0G4ENS0_VITBC</name>
<feature type="region of interest" description="Disordered" evidence="6">
    <location>
        <begin position="76"/>
        <end position="193"/>
    </location>
</feature>
<feature type="compositionally biased region" description="Basic and acidic residues" evidence="6">
    <location>
        <begin position="87"/>
        <end position="98"/>
    </location>
</feature>
<feature type="compositionally biased region" description="Basic residues" evidence="6">
    <location>
        <begin position="164"/>
        <end position="185"/>
    </location>
</feature>
<protein>
    <recommendedName>
        <fullName evidence="7">AP2/ERF domain-containing protein</fullName>
    </recommendedName>
</protein>
<dbReference type="Proteomes" id="UP000041254">
    <property type="component" value="Unassembled WGS sequence"/>
</dbReference>
<comment type="subcellular location">
    <subcellularLocation>
        <location evidence="1">Nucleus</location>
    </subcellularLocation>
</comment>
<feature type="domain" description="AP2/ERF" evidence="7">
    <location>
        <begin position="195"/>
        <end position="249"/>
    </location>
</feature>
<dbReference type="GO" id="GO:0003700">
    <property type="term" value="F:DNA-binding transcription factor activity"/>
    <property type="evidence" value="ECO:0007669"/>
    <property type="project" value="InterPro"/>
</dbReference>
<keyword evidence="3" id="KW-0238">DNA-binding</keyword>
<evidence type="ECO:0000313" key="9">
    <source>
        <dbReference type="Proteomes" id="UP000041254"/>
    </source>
</evidence>
<dbReference type="EMBL" id="CDMY01000272">
    <property type="protein sequence ID" value="CEL98508.1"/>
    <property type="molecule type" value="Genomic_DNA"/>
</dbReference>